<sequence length="71" mass="8209">MNLTIYYAIFSMILLFALVATFMIGISRRNTEGDQTYFQRTGGKWVRLTSFYVISIVAGLLALFLYMHNMN</sequence>
<dbReference type="OrthoDB" id="2665332at2"/>
<keyword evidence="3" id="KW-1185">Reference proteome</keyword>
<evidence type="ECO:0000313" key="2">
    <source>
        <dbReference type="EMBL" id="OCT13640.1"/>
    </source>
</evidence>
<evidence type="ECO:0000313" key="3">
    <source>
        <dbReference type="Proteomes" id="UP000093309"/>
    </source>
</evidence>
<dbReference type="RefSeq" id="WP_065853701.1">
    <property type="nucleotide sequence ID" value="NZ_LYPC01000022.1"/>
</dbReference>
<name>A0A1C0ZZV4_9BACL</name>
<dbReference type="Proteomes" id="UP000093309">
    <property type="component" value="Unassembled WGS sequence"/>
</dbReference>
<evidence type="ECO:0008006" key="4">
    <source>
        <dbReference type="Google" id="ProtNLM"/>
    </source>
</evidence>
<feature type="transmembrane region" description="Helical" evidence="1">
    <location>
        <begin position="6"/>
        <end position="24"/>
    </location>
</feature>
<gene>
    <name evidence="2" type="ORF">A8709_18800</name>
</gene>
<accession>A0A1C0ZZV4</accession>
<comment type="caution">
    <text evidence="2">The sequence shown here is derived from an EMBL/GenBank/DDBJ whole genome shotgun (WGS) entry which is preliminary data.</text>
</comment>
<keyword evidence="1" id="KW-0812">Transmembrane</keyword>
<keyword evidence="1" id="KW-1133">Transmembrane helix</keyword>
<evidence type="ECO:0000256" key="1">
    <source>
        <dbReference type="SAM" id="Phobius"/>
    </source>
</evidence>
<organism evidence="2 3">
    <name type="scientific">Paenibacillus pectinilyticus</name>
    <dbReference type="NCBI Taxonomy" id="512399"/>
    <lineage>
        <taxon>Bacteria</taxon>
        <taxon>Bacillati</taxon>
        <taxon>Bacillota</taxon>
        <taxon>Bacilli</taxon>
        <taxon>Bacillales</taxon>
        <taxon>Paenibacillaceae</taxon>
        <taxon>Paenibacillus</taxon>
    </lineage>
</organism>
<dbReference type="EMBL" id="LYPC01000022">
    <property type="protein sequence ID" value="OCT13640.1"/>
    <property type="molecule type" value="Genomic_DNA"/>
</dbReference>
<protein>
    <recommendedName>
        <fullName evidence="4">HIG1 domain-containing protein</fullName>
    </recommendedName>
</protein>
<reference evidence="3" key="1">
    <citation type="submission" date="2016-05" db="EMBL/GenBank/DDBJ databases">
        <title>Paenibacillus oryzae. sp. nov., isolated from the rice root.</title>
        <authorList>
            <person name="Zhang J."/>
            <person name="Zhang X."/>
        </authorList>
    </citation>
    <scope>NUCLEOTIDE SEQUENCE [LARGE SCALE GENOMIC DNA]</scope>
    <source>
        <strain evidence="3">KCTC13222</strain>
    </source>
</reference>
<feature type="transmembrane region" description="Helical" evidence="1">
    <location>
        <begin position="45"/>
        <end position="67"/>
    </location>
</feature>
<dbReference type="AlphaFoldDB" id="A0A1C0ZZV4"/>
<proteinExistence type="predicted"/>
<keyword evidence="1" id="KW-0472">Membrane</keyword>